<sequence length="286" mass="30767">MARLAYAPGDWVVVPLADGTFAPARVVRVPARHDTLTYVFAPRATPPTLDDVRVLDPGDALLAVNVSGLAVGKTWTVLGGRDDFDPAAWPPPEVETEVPFPDGTLLRVERVDESLRRVDSRHVPLSERGRRQPGGAFGSVALERWMPVQLERGALRPVREQVWWPGETARWPDDVVGHAPVCASDPASTPEPAALPARVAVVLPGPDGAAAARSVERVLHRALRGVAEVDGTLLNPDGGEVWVYPQDVLTTVEAVRGALAGKRLPEGSHLLVRVGDEDEDVRAPLQ</sequence>
<protein>
    <submittedName>
        <fullName evidence="1">Uncharacterized protein</fullName>
    </submittedName>
</protein>
<evidence type="ECO:0000313" key="2">
    <source>
        <dbReference type="Proteomes" id="UP000019753"/>
    </source>
</evidence>
<dbReference type="OrthoDB" id="8780040at2"/>
<proteinExistence type="predicted"/>
<dbReference type="RefSeq" id="WP_034227161.1">
    <property type="nucleotide sequence ID" value="NZ_AXCW01000168.1"/>
</dbReference>
<organism evidence="1 2">
    <name type="scientific">Actinotalea ferrariae CF5-4</name>
    <dbReference type="NCBI Taxonomy" id="948458"/>
    <lineage>
        <taxon>Bacteria</taxon>
        <taxon>Bacillati</taxon>
        <taxon>Actinomycetota</taxon>
        <taxon>Actinomycetes</taxon>
        <taxon>Micrococcales</taxon>
        <taxon>Cellulomonadaceae</taxon>
        <taxon>Actinotalea</taxon>
    </lineage>
</organism>
<dbReference type="AlphaFoldDB" id="A0A021VRW5"/>
<dbReference type="EMBL" id="AXCW01000168">
    <property type="protein sequence ID" value="EYR62800.1"/>
    <property type="molecule type" value="Genomic_DNA"/>
</dbReference>
<comment type="caution">
    <text evidence="1">The sequence shown here is derived from an EMBL/GenBank/DDBJ whole genome shotgun (WGS) entry which is preliminary data.</text>
</comment>
<dbReference type="Proteomes" id="UP000019753">
    <property type="component" value="Unassembled WGS sequence"/>
</dbReference>
<gene>
    <name evidence="1" type="ORF">N866_05055</name>
</gene>
<name>A0A021VRW5_9CELL</name>
<keyword evidence="2" id="KW-1185">Reference proteome</keyword>
<evidence type="ECO:0000313" key="1">
    <source>
        <dbReference type="EMBL" id="EYR62800.1"/>
    </source>
</evidence>
<accession>A0A021VRW5</accession>
<reference evidence="1 2" key="1">
    <citation type="submission" date="2014-01" db="EMBL/GenBank/DDBJ databases">
        <title>Actinotalea ferrariae CF5-4.</title>
        <authorList>
            <person name="Chen F."/>
            <person name="Li Y."/>
            <person name="Wang G."/>
        </authorList>
    </citation>
    <scope>NUCLEOTIDE SEQUENCE [LARGE SCALE GENOMIC DNA]</scope>
    <source>
        <strain evidence="1 2">CF5-4</strain>
    </source>
</reference>